<evidence type="ECO:0000256" key="5">
    <source>
        <dbReference type="ARBA" id="ARBA00022989"/>
    </source>
</evidence>
<keyword evidence="6 7" id="KW-0472">Membrane</keyword>
<dbReference type="Pfam" id="PF07681">
    <property type="entry name" value="DoxX"/>
    <property type="match status" value="1"/>
</dbReference>
<evidence type="ECO:0000256" key="1">
    <source>
        <dbReference type="ARBA" id="ARBA00004651"/>
    </source>
</evidence>
<gene>
    <name evidence="8" type="ORF">FPY71_01795</name>
</gene>
<comment type="similarity">
    <text evidence="2">Belongs to the DoxX family.</text>
</comment>
<keyword evidence="9" id="KW-1185">Reference proteome</keyword>
<dbReference type="PANTHER" id="PTHR33452">
    <property type="entry name" value="OXIDOREDUCTASE CATD-RELATED"/>
    <property type="match status" value="1"/>
</dbReference>
<proteinExistence type="inferred from homology"/>
<dbReference type="InterPro" id="IPR051907">
    <property type="entry name" value="DoxX-like_oxidoreductase"/>
</dbReference>
<dbReference type="OrthoDB" id="9810206at2"/>
<comment type="subcellular location">
    <subcellularLocation>
        <location evidence="1">Cell membrane</location>
        <topology evidence="1">Multi-pass membrane protein</topology>
    </subcellularLocation>
</comment>
<keyword evidence="3" id="KW-1003">Cell membrane</keyword>
<dbReference type="InterPro" id="IPR032808">
    <property type="entry name" value="DoxX"/>
</dbReference>
<dbReference type="AlphaFoldDB" id="A0A5B0E1X0"/>
<feature type="transmembrane region" description="Helical" evidence="7">
    <location>
        <begin position="25"/>
        <end position="47"/>
    </location>
</feature>
<protein>
    <submittedName>
        <fullName evidence="8">DoxX family protein</fullName>
    </submittedName>
</protein>
<dbReference type="EMBL" id="VTWH01000001">
    <property type="protein sequence ID" value="KAA0972666.1"/>
    <property type="molecule type" value="Genomic_DNA"/>
</dbReference>
<evidence type="ECO:0000256" key="3">
    <source>
        <dbReference type="ARBA" id="ARBA00022475"/>
    </source>
</evidence>
<sequence length="110" mass="11491">MFIPAGFAKLTGAAGFAGFLGSLGFPAPLAVAYLVGLFELLAGLFIVVGFQTRITAYALAAFCIATAFIGHLNEVSALLKNFALAGGFLYLAQFGAFSPSIDKRSNLDNY</sequence>
<evidence type="ECO:0000256" key="7">
    <source>
        <dbReference type="SAM" id="Phobius"/>
    </source>
</evidence>
<organism evidence="8 9">
    <name type="scientific">Aureimonas fodinaquatilis</name>
    <dbReference type="NCBI Taxonomy" id="2565783"/>
    <lineage>
        <taxon>Bacteria</taxon>
        <taxon>Pseudomonadati</taxon>
        <taxon>Pseudomonadota</taxon>
        <taxon>Alphaproteobacteria</taxon>
        <taxon>Hyphomicrobiales</taxon>
        <taxon>Aurantimonadaceae</taxon>
        <taxon>Aureimonas</taxon>
    </lineage>
</organism>
<dbReference type="PANTHER" id="PTHR33452:SF1">
    <property type="entry name" value="INNER MEMBRANE PROTEIN YPHA-RELATED"/>
    <property type="match status" value="1"/>
</dbReference>
<evidence type="ECO:0000256" key="4">
    <source>
        <dbReference type="ARBA" id="ARBA00022692"/>
    </source>
</evidence>
<evidence type="ECO:0000313" key="9">
    <source>
        <dbReference type="Proteomes" id="UP000324738"/>
    </source>
</evidence>
<feature type="transmembrane region" description="Helical" evidence="7">
    <location>
        <begin position="78"/>
        <end position="97"/>
    </location>
</feature>
<feature type="transmembrane region" description="Helical" evidence="7">
    <location>
        <begin position="54"/>
        <end position="72"/>
    </location>
</feature>
<comment type="caution">
    <text evidence="8">The sequence shown here is derived from an EMBL/GenBank/DDBJ whole genome shotgun (WGS) entry which is preliminary data.</text>
</comment>
<name>A0A5B0E1X0_9HYPH</name>
<evidence type="ECO:0000256" key="6">
    <source>
        <dbReference type="ARBA" id="ARBA00023136"/>
    </source>
</evidence>
<keyword evidence="5 7" id="KW-1133">Transmembrane helix</keyword>
<dbReference type="Proteomes" id="UP000324738">
    <property type="component" value="Unassembled WGS sequence"/>
</dbReference>
<keyword evidence="4 7" id="KW-0812">Transmembrane</keyword>
<evidence type="ECO:0000313" key="8">
    <source>
        <dbReference type="EMBL" id="KAA0972666.1"/>
    </source>
</evidence>
<accession>A0A5B0E1X0</accession>
<dbReference type="GO" id="GO:0005886">
    <property type="term" value="C:plasma membrane"/>
    <property type="evidence" value="ECO:0007669"/>
    <property type="project" value="UniProtKB-SubCell"/>
</dbReference>
<reference evidence="8 9" key="1">
    <citation type="submission" date="2019-08" db="EMBL/GenBank/DDBJ databases">
        <title>Aureimonas fodiniaquatilis sp. nov., isolated from a coal mine wastewater.</title>
        <authorList>
            <person name="Kim W."/>
        </authorList>
    </citation>
    <scope>NUCLEOTIDE SEQUENCE [LARGE SCALE GENOMIC DNA]</scope>
    <source>
        <strain evidence="8 9">CAU 1482</strain>
    </source>
</reference>
<evidence type="ECO:0000256" key="2">
    <source>
        <dbReference type="ARBA" id="ARBA00006679"/>
    </source>
</evidence>